<comment type="subcellular location">
    <subcellularLocation>
        <location evidence="1">Cell envelope</location>
    </subcellularLocation>
</comment>
<dbReference type="Gene3D" id="2.40.420.20">
    <property type="match status" value="1"/>
</dbReference>
<evidence type="ECO:0000313" key="6">
    <source>
        <dbReference type="Proteomes" id="UP000032568"/>
    </source>
</evidence>
<feature type="domain" description="CzcB-like C-terminal circularly permuted SH3-like" evidence="4">
    <location>
        <begin position="347"/>
        <end position="397"/>
    </location>
</feature>
<organism evidence="5 6">
    <name type="scientific">Thalassomonas actiniarum</name>
    <dbReference type="NCBI Taxonomy" id="485447"/>
    <lineage>
        <taxon>Bacteria</taxon>
        <taxon>Pseudomonadati</taxon>
        <taxon>Pseudomonadota</taxon>
        <taxon>Gammaproteobacteria</taxon>
        <taxon>Alteromonadales</taxon>
        <taxon>Colwelliaceae</taxon>
        <taxon>Thalassomonas</taxon>
    </lineage>
</organism>
<evidence type="ECO:0000313" key="5">
    <source>
        <dbReference type="EMBL" id="WDD97655.1"/>
    </source>
</evidence>
<dbReference type="PROSITE" id="PS51257">
    <property type="entry name" value="PROKAR_LIPOPROTEIN"/>
    <property type="match status" value="1"/>
</dbReference>
<keyword evidence="3" id="KW-0732">Signal</keyword>
<dbReference type="AlphaFoldDB" id="A0AAE9YLQ3"/>
<feature type="signal peptide" evidence="3">
    <location>
        <begin position="1"/>
        <end position="27"/>
    </location>
</feature>
<evidence type="ECO:0000256" key="3">
    <source>
        <dbReference type="SAM" id="SignalP"/>
    </source>
</evidence>
<feature type="chain" id="PRO_5041994031" evidence="3">
    <location>
        <begin position="28"/>
        <end position="404"/>
    </location>
</feature>
<dbReference type="PANTHER" id="PTHR32347">
    <property type="entry name" value="EFFLUX SYSTEM COMPONENT YKNX-RELATED"/>
    <property type="match status" value="1"/>
</dbReference>
<dbReference type="EMBL" id="CP059735">
    <property type="protein sequence ID" value="WDD97655.1"/>
    <property type="molecule type" value="Genomic_DNA"/>
</dbReference>
<gene>
    <name evidence="5" type="ORF">SG35_020420</name>
</gene>
<protein>
    <submittedName>
        <fullName evidence="5">Efflux RND transporter periplasmic adaptor subunit</fullName>
    </submittedName>
</protein>
<keyword evidence="6" id="KW-1185">Reference proteome</keyword>
<reference evidence="5 6" key="2">
    <citation type="journal article" date="2022" name="Mar. Drugs">
        <title>Bioassay-Guided Fractionation Leads to the Detection of Cholic Acid Generated by the Rare Thalassomonas sp.</title>
        <authorList>
            <person name="Pheiffer F."/>
            <person name="Schneider Y.K."/>
            <person name="Hansen E.H."/>
            <person name="Andersen J.H."/>
            <person name="Isaksson J."/>
            <person name="Busche T."/>
            <person name="R C."/>
            <person name="Kalinowski J."/>
            <person name="Zyl L.V."/>
            <person name="Trindade M."/>
        </authorList>
    </citation>
    <scope>NUCLEOTIDE SEQUENCE [LARGE SCALE GENOMIC DNA]</scope>
    <source>
        <strain evidence="5 6">A5K-106</strain>
    </source>
</reference>
<proteinExistence type="predicted"/>
<dbReference type="PANTHER" id="PTHR32347:SF23">
    <property type="entry name" value="BLL5650 PROTEIN"/>
    <property type="match status" value="1"/>
</dbReference>
<dbReference type="KEGG" id="tact:SG35_020420"/>
<dbReference type="RefSeq" id="WP_044833316.1">
    <property type="nucleotide sequence ID" value="NZ_CP059735.1"/>
</dbReference>
<name>A0AAE9YLQ3_9GAMM</name>
<dbReference type="Proteomes" id="UP000032568">
    <property type="component" value="Chromosome"/>
</dbReference>
<keyword evidence="2" id="KW-0175">Coiled coil</keyword>
<evidence type="ECO:0000259" key="4">
    <source>
        <dbReference type="Pfam" id="PF25975"/>
    </source>
</evidence>
<sequence>MSRFRVKRVCSRLALLSLLGISLTGCGQSSKSDNLYRVEKQSFEIKVPAEGELFAAKATVISAPMGGRGPQNLAWLAPEYSQVKAGDIIARFDGEAMQRESKEKTNDMSITEQDIIEKSAALNQELSAINQDIGVVFQEKGFAEQFSIDDIRIRSKLEILDSLQNTVFLGAKQHYLKWKKDSFEQSSQGDIGLLEMKRSQQSSKISQLSESLSRLEIKAPHDGLLTYKTNWRGEKPRAGKSLWPGQKIAELPDVSEMKAKLFVFEHEAIGLTAGQEVNLVLNAFVDKPFAGVVESVAPFPASIKRGDPQKYFEVVVSLNKQQADLFVPGRKLSASITVTPSADKMIVPLQSVFIEDNQPYVYLFTKGEYQRRNITLGQSSLSHVEVLSGLEPNQKIALIKIEDV</sequence>
<reference evidence="5 6" key="1">
    <citation type="journal article" date="2015" name="Genome Announc.">
        <title>Draft Genome Sequences of Marine Isolates of Thalassomonas viridans and Thalassomonas actiniarum.</title>
        <authorList>
            <person name="Olonade I."/>
            <person name="van Zyl L.J."/>
            <person name="Trindade M."/>
        </authorList>
    </citation>
    <scope>NUCLEOTIDE SEQUENCE [LARGE SCALE GENOMIC DNA]</scope>
    <source>
        <strain evidence="5 6">A5K-106</strain>
    </source>
</reference>
<dbReference type="InterPro" id="IPR058649">
    <property type="entry name" value="CzcB_C"/>
</dbReference>
<dbReference type="GO" id="GO:0030313">
    <property type="term" value="C:cell envelope"/>
    <property type="evidence" value="ECO:0007669"/>
    <property type="project" value="UniProtKB-SubCell"/>
</dbReference>
<dbReference type="Gene3D" id="2.40.30.170">
    <property type="match status" value="1"/>
</dbReference>
<evidence type="ECO:0000256" key="1">
    <source>
        <dbReference type="ARBA" id="ARBA00004196"/>
    </source>
</evidence>
<dbReference type="InterPro" id="IPR050465">
    <property type="entry name" value="UPF0194_transport"/>
</dbReference>
<evidence type="ECO:0000256" key="2">
    <source>
        <dbReference type="ARBA" id="ARBA00023054"/>
    </source>
</evidence>
<accession>A0AAE9YLQ3</accession>
<dbReference type="Pfam" id="PF25975">
    <property type="entry name" value="CzcB_C"/>
    <property type="match status" value="1"/>
</dbReference>